<dbReference type="Proteomes" id="UP001302059">
    <property type="component" value="Unassembled WGS sequence"/>
</dbReference>
<evidence type="ECO:0000259" key="3">
    <source>
        <dbReference type="Pfam" id="PF13023"/>
    </source>
</evidence>
<keyword evidence="2" id="KW-0378">Hydrolase</keyword>
<dbReference type="PANTHER" id="PTHR11845">
    <property type="entry name" value="5'-DEOXYNUCLEOTIDASE HDDC2"/>
    <property type="match status" value="1"/>
</dbReference>
<gene>
    <name evidence="4" type="ORF">QOL99_10235</name>
</gene>
<sequence>MPLLDDQMAFLLTCDRLKGVERTTSLHSGQRMENSAEHSWHLALMALTLGEYAHPGTDLGQVVKLVLVHDLVEIHAGDLHFEASAAQLAAQAIQEKQAAQTLFGLLPGEQREAFQVLWEEFEAGQTAEARFARALDALHPMLLTWGQDGLGCTDRAPDLTQERVLRLKEPRLREFPAFWQWAQQLLEKAAEAGLLPSEQKAASPLPGS</sequence>
<name>A0ABT7JHK2_9DEIO</name>
<evidence type="ECO:0000256" key="1">
    <source>
        <dbReference type="ARBA" id="ARBA00022723"/>
    </source>
</evidence>
<evidence type="ECO:0000313" key="5">
    <source>
        <dbReference type="Proteomes" id="UP001302059"/>
    </source>
</evidence>
<evidence type="ECO:0000256" key="2">
    <source>
        <dbReference type="ARBA" id="ARBA00022801"/>
    </source>
</evidence>
<dbReference type="InterPro" id="IPR006674">
    <property type="entry name" value="HD_domain"/>
</dbReference>
<dbReference type="PANTHER" id="PTHR11845:SF13">
    <property type="entry name" value="5'-DEOXYNUCLEOTIDASE HDDC2"/>
    <property type="match status" value="1"/>
</dbReference>
<evidence type="ECO:0000313" key="4">
    <source>
        <dbReference type="EMBL" id="MDL2344533.1"/>
    </source>
</evidence>
<dbReference type="RefSeq" id="WP_285523569.1">
    <property type="nucleotide sequence ID" value="NZ_JASNGB010000088.1"/>
</dbReference>
<accession>A0ABT7JHK2</accession>
<dbReference type="EMBL" id="JASNGB010000088">
    <property type="protein sequence ID" value="MDL2344533.1"/>
    <property type="molecule type" value="Genomic_DNA"/>
</dbReference>
<keyword evidence="1" id="KW-0479">Metal-binding</keyword>
<dbReference type="InterPro" id="IPR039356">
    <property type="entry name" value="YfbR/HDDC2"/>
</dbReference>
<dbReference type="SUPFAM" id="SSF109604">
    <property type="entry name" value="HD-domain/PDEase-like"/>
    <property type="match status" value="1"/>
</dbReference>
<proteinExistence type="predicted"/>
<protein>
    <submittedName>
        <fullName evidence="4">HD domain-containing protein</fullName>
    </submittedName>
</protein>
<organism evidence="4 5">
    <name type="scientific">Deinococcus rhizophilus</name>
    <dbReference type="NCBI Taxonomy" id="3049544"/>
    <lineage>
        <taxon>Bacteria</taxon>
        <taxon>Thermotogati</taxon>
        <taxon>Deinococcota</taxon>
        <taxon>Deinococci</taxon>
        <taxon>Deinococcales</taxon>
        <taxon>Deinococcaceae</taxon>
        <taxon>Deinococcus</taxon>
    </lineage>
</organism>
<feature type="domain" description="HD" evidence="3">
    <location>
        <begin position="14"/>
        <end position="167"/>
    </location>
</feature>
<keyword evidence="5" id="KW-1185">Reference proteome</keyword>
<dbReference type="Pfam" id="PF13023">
    <property type="entry name" value="HD_3"/>
    <property type="match status" value="1"/>
</dbReference>
<dbReference type="Gene3D" id="1.10.3210.10">
    <property type="entry name" value="Hypothetical protein af1432"/>
    <property type="match status" value="1"/>
</dbReference>
<reference evidence="4 5" key="1">
    <citation type="submission" date="2023-05" db="EMBL/GenBank/DDBJ databases">
        <authorList>
            <person name="Gao F."/>
        </authorList>
    </citation>
    <scope>NUCLEOTIDE SEQUENCE [LARGE SCALE GENOMIC DNA]</scope>
    <source>
        <strain evidence="4 5">MIMF12</strain>
    </source>
</reference>
<comment type="caution">
    <text evidence="4">The sequence shown here is derived from an EMBL/GenBank/DDBJ whole genome shotgun (WGS) entry which is preliminary data.</text>
</comment>